<reference evidence="1 2" key="1">
    <citation type="submission" date="2020-08" db="EMBL/GenBank/DDBJ databases">
        <title>Genomic Encyclopedia of Type Strains, Phase IV (KMG-V): Genome sequencing to study the core and pangenomes of soil and plant-associated prokaryotes.</title>
        <authorList>
            <person name="Whitman W."/>
        </authorList>
    </citation>
    <scope>NUCLEOTIDE SEQUENCE [LARGE SCALE GENOMIC DNA]</scope>
    <source>
        <strain evidence="1 2">B3ACCR2</strain>
    </source>
</reference>
<dbReference type="AlphaFoldDB" id="A0A839PUL8"/>
<evidence type="ECO:0000313" key="1">
    <source>
        <dbReference type="EMBL" id="MBB2985735.1"/>
    </source>
</evidence>
<dbReference type="Pfam" id="PF11316">
    <property type="entry name" value="Rhamno_transf"/>
    <property type="match status" value="1"/>
</dbReference>
<comment type="caution">
    <text evidence="1">The sequence shown here is derived from an EMBL/GenBank/DDBJ whole genome shotgun (WGS) entry which is preliminary data.</text>
</comment>
<organism evidence="1 2">
    <name type="scientific">Terracoccus luteus</name>
    <dbReference type="NCBI Taxonomy" id="53356"/>
    <lineage>
        <taxon>Bacteria</taxon>
        <taxon>Bacillati</taxon>
        <taxon>Actinomycetota</taxon>
        <taxon>Actinomycetes</taxon>
        <taxon>Micrococcales</taxon>
        <taxon>Intrasporangiaceae</taxon>
        <taxon>Terracoccus</taxon>
    </lineage>
</organism>
<sequence>MTTQVLLTRYNLPSPGVESLIRARDGWLRERTELFLRYTVPSVRAQTCRDFSWLVYLDPESPAWLVELMSSLEAESLLTPLYRTSVPPDELVADLRAVAGDGDGALITTNLDNDDGLARDLVERLRAAHVPGSPAAVYVDHGLILSGDALYLRRDRENAFCSVAEDLTAPITCWADWHNRLHLHLPVRHLGGPPGWLQVIHGTNVSNRVRGRRVGRRRYEAAFGGLLDQVSEPSSTTLGRDLAVGWPYRTVRDVGRSTLREAIVRLGGKEGLDRLKDRLAARSAAG</sequence>
<dbReference type="Proteomes" id="UP000590811">
    <property type="component" value="Unassembled WGS sequence"/>
</dbReference>
<protein>
    <recommendedName>
        <fullName evidence="3">Rhamnosyltransferase</fullName>
    </recommendedName>
</protein>
<evidence type="ECO:0000313" key="2">
    <source>
        <dbReference type="Proteomes" id="UP000590811"/>
    </source>
</evidence>
<name>A0A839PUL8_9MICO</name>
<evidence type="ECO:0008006" key="3">
    <source>
        <dbReference type="Google" id="ProtNLM"/>
    </source>
</evidence>
<dbReference type="RefSeq" id="WP_184508617.1">
    <property type="nucleotide sequence ID" value="NZ_JACHVT010000002.1"/>
</dbReference>
<proteinExistence type="predicted"/>
<gene>
    <name evidence="1" type="ORF">FHW14_000884</name>
</gene>
<dbReference type="EMBL" id="JACHVT010000002">
    <property type="protein sequence ID" value="MBB2985735.1"/>
    <property type="molecule type" value="Genomic_DNA"/>
</dbReference>
<dbReference type="InterPro" id="IPR021466">
    <property type="entry name" value="Put_rhamnosyl_transferase"/>
</dbReference>
<accession>A0A839PUL8</accession>